<dbReference type="GO" id="GO:0098703">
    <property type="term" value="P:calcium ion import across plasma membrane"/>
    <property type="evidence" value="ECO:0007669"/>
    <property type="project" value="InterPro"/>
</dbReference>
<evidence type="ECO:0000313" key="2">
    <source>
        <dbReference type="EMBL" id="KRZ98674.1"/>
    </source>
</evidence>
<reference evidence="2 3" key="1">
    <citation type="submission" date="2015-11" db="EMBL/GenBank/DDBJ databases">
        <title>The genome of Debaryomyces fabryi.</title>
        <authorList>
            <person name="Tafer H."/>
            <person name="Lopandic K."/>
        </authorList>
    </citation>
    <scope>NUCLEOTIDE SEQUENCE [LARGE SCALE GENOMIC DNA]</scope>
    <source>
        <strain evidence="2 3">CBS 789</strain>
    </source>
</reference>
<comment type="caution">
    <text evidence="2">The sequence shown here is derived from an EMBL/GenBank/DDBJ whole genome shotgun (WGS) entry which is preliminary data.</text>
</comment>
<evidence type="ECO:0000256" key="1">
    <source>
        <dbReference type="SAM" id="SignalP"/>
    </source>
</evidence>
<dbReference type="Pfam" id="PF12929">
    <property type="entry name" value="Mid1"/>
    <property type="match status" value="1"/>
</dbReference>
<proteinExistence type="predicted"/>
<dbReference type="GO" id="GO:0005262">
    <property type="term" value="F:calcium channel activity"/>
    <property type="evidence" value="ECO:0007669"/>
    <property type="project" value="InterPro"/>
</dbReference>
<feature type="chain" id="PRO_5006884427" description="Stretch-activated cation channel MID1" evidence="1">
    <location>
        <begin position="21"/>
        <end position="527"/>
    </location>
</feature>
<sequence length="527" mass="59429">MRLTIYIITFILGILNVVNAEVFDIGFNLDIDEPLDPFDNANEFIGDKRLLLSSSYKSSTDRSKGLQEFTPISNQIGQSETQYYSFSVNTSSGLGEYYEFLIFLTGNICSQPDYLTADDPSLTVYYSFNSSMFSNFELGQMSHFENGYFQALERVPISSDDIDSVLYIAVRAPESTNQSAIWKYEVGVSQNDLVFQWDDRSWASLVDTDEDSALIVTGNLTGSHLTNYSSLNATKSKYSLFIYSYDYKDYFKQLNSSWCAVRNGPALLSTSYFESSFTDRGGGLQQQFFVPGLNSSTKYIAYLVSDFMGTSFGGAVYQPFEFETLGTNVCELIYDLEFCDQVAYSVPNSENLSNEDVKGLYDNRAKSLFSNFSKALQQIACNTTDNAKYSPIKTCSDCYDSYKNWLCSVTIPRCSTRNITGYKYREVGKSRNSFINDVIQPQSEYFEILPCVNVCYAMVRDCPADFGFQCPQKNNDTISLSYYWDNGGKYASCNYVGITLSDTSSAIKKFVINWGLLVCVVLVNIFM</sequence>
<dbReference type="InterPro" id="IPR024338">
    <property type="entry name" value="MID1/Yam8"/>
</dbReference>
<dbReference type="GeneID" id="26842576"/>
<dbReference type="InterPro" id="IPR036790">
    <property type="entry name" value="Frizzled_dom_sf"/>
</dbReference>
<evidence type="ECO:0008006" key="4">
    <source>
        <dbReference type="Google" id="ProtNLM"/>
    </source>
</evidence>
<dbReference type="EMBL" id="LMYN01000230">
    <property type="protein sequence ID" value="KRZ98674.1"/>
    <property type="molecule type" value="Genomic_DNA"/>
</dbReference>
<name>A0A0V1PRA1_9ASCO</name>
<accession>A0A0V1PRA1</accession>
<dbReference type="PANTHER" id="PTHR39142:SF1">
    <property type="entry name" value="AEL197CP"/>
    <property type="match status" value="1"/>
</dbReference>
<gene>
    <name evidence="2" type="ORF">AC631_05567</name>
</gene>
<keyword evidence="1" id="KW-0732">Signal</keyword>
<dbReference type="Gene3D" id="1.10.2000.10">
    <property type="entry name" value="Frizzled cysteine-rich domain"/>
    <property type="match status" value="1"/>
</dbReference>
<evidence type="ECO:0000313" key="3">
    <source>
        <dbReference type="Proteomes" id="UP000054251"/>
    </source>
</evidence>
<dbReference type="Proteomes" id="UP000054251">
    <property type="component" value="Unassembled WGS sequence"/>
</dbReference>
<dbReference type="AlphaFoldDB" id="A0A0V1PRA1"/>
<protein>
    <recommendedName>
        <fullName evidence="4">Stretch-activated cation channel MID1</fullName>
    </recommendedName>
</protein>
<dbReference type="PANTHER" id="PTHR39142">
    <property type="entry name" value="MID1P"/>
    <property type="match status" value="1"/>
</dbReference>
<dbReference type="RefSeq" id="XP_015464777.1">
    <property type="nucleotide sequence ID" value="XM_015614396.1"/>
</dbReference>
<keyword evidence="3" id="KW-1185">Reference proteome</keyword>
<organism evidence="2 3">
    <name type="scientific">Debaryomyces fabryi</name>
    <dbReference type="NCBI Taxonomy" id="58627"/>
    <lineage>
        <taxon>Eukaryota</taxon>
        <taxon>Fungi</taxon>
        <taxon>Dikarya</taxon>
        <taxon>Ascomycota</taxon>
        <taxon>Saccharomycotina</taxon>
        <taxon>Pichiomycetes</taxon>
        <taxon>Debaryomycetaceae</taxon>
        <taxon>Debaryomyces</taxon>
    </lineage>
</organism>
<feature type="signal peptide" evidence="1">
    <location>
        <begin position="1"/>
        <end position="20"/>
    </location>
</feature>
<dbReference type="OrthoDB" id="5405745at2759"/>